<evidence type="ECO:0000256" key="7">
    <source>
        <dbReference type="ARBA" id="ARBA00019373"/>
    </source>
</evidence>
<comment type="pathway">
    <text evidence="3">Phospholipid metabolism; CDP-diacylglycerol biosynthesis; CDP-diacylglycerol from sn-glycerol 3-phosphate: step 3/3.</text>
</comment>
<dbReference type="OrthoDB" id="9799199at2"/>
<evidence type="ECO:0000256" key="19">
    <source>
        <dbReference type="ARBA" id="ARBA00031825"/>
    </source>
</evidence>
<dbReference type="Proteomes" id="UP000220251">
    <property type="component" value="Unassembled WGS sequence"/>
</dbReference>
<keyword evidence="17" id="KW-1208">Phospholipid metabolism</keyword>
<name>A0A0H5E725_9BACT</name>
<proteinExistence type="inferred from homology"/>
<evidence type="ECO:0000256" key="13">
    <source>
        <dbReference type="ARBA" id="ARBA00022989"/>
    </source>
</evidence>
<comment type="pathway">
    <text evidence="4">Lipid metabolism.</text>
</comment>
<evidence type="ECO:0000256" key="11">
    <source>
        <dbReference type="ARBA" id="ARBA00022692"/>
    </source>
</evidence>
<evidence type="ECO:0000256" key="8">
    <source>
        <dbReference type="ARBA" id="ARBA00022475"/>
    </source>
</evidence>
<evidence type="ECO:0000256" key="2">
    <source>
        <dbReference type="ARBA" id="ARBA00004651"/>
    </source>
</evidence>
<keyword evidence="11 24" id="KW-0812">Transmembrane</keyword>
<evidence type="ECO:0000256" key="3">
    <source>
        <dbReference type="ARBA" id="ARBA00005119"/>
    </source>
</evidence>
<keyword evidence="8" id="KW-1003">Cell membrane</keyword>
<comment type="subcellular location">
    <subcellularLocation>
        <location evidence="2">Cell membrane</location>
        <topology evidence="2">Multi-pass membrane protein</topology>
    </subcellularLocation>
</comment>
<keyword evidence="10 25" id="KW-0808">Transferase</keyword>
<evidence type="ECO:0000256" key="1">
    <source>
        <dbReference type="ARBA" id="ARBA00001698"/>
    </source>
</evidence>
<evidence type="ECO:0000256" key="4">
    <source>
        <dbReference type="ARBA" id="ARBA00005189"/>
    </source>
</evidence>
<evidence type="ECO:0000256" key="14">
    <source>
        <dbReference type="ARBA" id="ARBA00023098"/>
    </source>
</evidence>
<evidence type="ECO:0000256" key="12">
    <source>
        <dbReference type="ARBA" id="ARBA00022695"/>
    </source>
</evidence>
<keyword evidence="9" id="KW-0444">Lipid biosynthesis</keyword>
<comment type="similarity">
    <text evidence="5">Belongs to the CDS family.</text>
</comment>
<feature type="transmembrane region" description="Helical" evidence="24">
    <location>
        <begin position="114"/>
        <end position="133"/>
    </location>
</feature>
<protein>
    <recommendedName>
        <fullName evidence="7">Phosphatidate cytidylyltransferase</fullName>
        <ecNumber evidence="6">2.7.7.41</ecNumber>
    </recommendedName>
    <alternativeName>
        <fullName evidence="20">CDP-DAG synthase</fullName>
    </alternativeName>
    <alternativeName>
        <fullName evidence="22">CDP-DG synthase</fullName>
    </alternativeName>
    <alternativeName>
        <fullName evidence="18">CDP-diacylglycerol synthase</fullName>
    </alternativeName>
    <alternativeName>
        <fullName evidence="21">CDP-diglyceride pyrophosphorylase</fullName>
    </alternativeName>
    <alternativeName>
        <fullName evidence="23">CDP-diglyceride synthase</fullName>
    </alternativeName>
    <alternativeName>
        <fullName evidence="19">CTP:phosphatidate cytidylyltransferase</fullName>
    </alternativeName>
</protein>
<keyword evidence="16" id="KW-0594">Phospholipid biosynthesis</keyword>
<dbReference type="GO" id="GO:0005886">
    <property type="term" value="C:plasma membrane"/>
    <property type="evidence" value="ECO:0007669"/>
    <property type="project" value="UniProtKB-SubCell"/>
</dbReference>
<evidence type="ECO:0000256" key="9">
    <source>
        <dbReference type="ARBA" id="ARBA00022516"/>
    </source>
</evidence>
<evidence type="ECO:0000256" key="15">
    <source>
        <dbReference type="ARBA" id="ARBA00023136"/>
    </source>
</evidence>
<evidence type="ECO:0000256" key="20">
    <source>
        <dbReference type="ARBA" id="ARBA00032253"/>
    </source>
</evidence>
<evidence type="ECO:0000256" key="6">
    <source>
        <dbReference type="ARBA" id="ARBA00012487"/>
    </source>
</evidence>
<keyword evidence="15 24" id="KW-0472">Membrane</keyword>
<keyword evidence="14" id="KW-0443">Lipid metabolism</keyword>
<dbReference type="PANTHER" id="PTHR46382:SF1">
    <property type="entry name" value="PHOSPHATIDATE CYTIDYLYLTRANSFERASE"/>
    <property type="match status" value="1"/>
</dbReference>
<feature type="transmembrane region" description="Helical" evidence="24">
    <location>
        <begin position="208"/>
        <end position="229"/>
    </location>
</feature>
<reference evidence="26" key="1">
    <citation type="submission" date="2015-06" db="EMBL/GenBank/DDBJ databases">
        <authorList>
            <person name="Bertelli C."/>
        </authorList>
    </citation>
    <scope>NUCLEOTIDE SEQUENCE [LARGE SCALE GENOMIC DNA]</scope>
    <source>
        <strain evidence="26">CRIB-30</strain>
    </source>
</reference>
<evidence type="ECO:0000313" key="26">
    <source>
        <dbReference type="Proteomes" id="UP000220251"/>
    </source>
</evidence>
<keyword evidence="12 25" id="KW-0548">Nucleotidyltransferase</keyword>
<feature type="transmembrane region" description="Helical" evidence="24">
    <location>
        <begin position="145"/>
        <end position="163"/>
    </location>
</feature>
<sequence>MNNLQQRLLASSVGIPLVLAAIYFSTEPLYRVSFAALLSLIAFFALKEFFAITSVKGAKALTLPTQLFTATLLFSAICLPHIPALSWLIVLIYFLFSFLIFFRSGSEPVTNLGATFFGFLYVTAPLALIALIPGMEEAEKNGRMWLLYLLVVSKSTDTAAFFFGKLLGRRQLAPYISPKKTWEGALFGFAAAIVFSLMFSLVGSHYGFNLSLAGSALLGALLSIGAQIGDLSESLLKRDAQLKDSSSLPGLGGVLDIVDSLVFTSPLLYIWIKYGLSNGVFA</sequence>
<dbReference type="GO" id="GO:0016024">
    <property type="term" value="P:CDP-diacylglycerol biosynthetic process"/>
    <property type="evidence" value="ECO:0007669"/>
    <property type="project" value="TreeGrafter"/>
</dbReference>
<dbReference type="GO" id="GO:0004605">
    <property type="term" value="F:phosphatidate cytidylyltransferase activity"/>
    <property type="evidence" value="ECO:0007669"/>
    <property type="project" value="UniProtKB-EC"/>
</dbReference>
<feature type="transmembrane region" description="Helical" evidence="24">
    <location>
        <begin position="30"/>
        <end position="46"/>
    </location>
</feature>
<evidence type="ECO:0000256" key="24">
    <source>
        <dbReference type="SAM" id="Phobius"/>
    </source>
</evidence>
<evidence type="ECO:0000256" key="21">
    <source>
        <dbReference type="ARBA" id="ARBA00032396"/>
    </source>
</evidence>
<evidence type="ECO:0000256" key="10">
    <source>
        <dbReference type="ARBA" id="ARBA00022679"/>
    </source>
</evidence>
<dbReference type="EC" id="2.7.7.41" evidence="6"/>
<accession>A0A0H5E725</accession>
<evidence type="ECO:0000256" key="17">
    <source>
        <dbReference type="ARBA" id="ARBA00023264"/>
    </source>
</evidence>
<dbReference type="RefSeq" id="WP_098038956.1">
    <property type="nucleotide sequence ID" value="NZ_CWGJ01000025.1"/>
</dbReference>
<keyword evidence="13 24" id="KW-1133">Transmembrane helix</keyword>
<dbReference type="AlphaFoldDB" id="A0A0H5E725"/>
<dbReference type="Pfam" id="PF01148">
    <property type="entry name" value="CTP_transf_1"/>
    <property type="match status" value="1"/>
</dbReference>
<evidence type="ECO:0000313" key="25">
    <source>
        <dbReference type="EMBL" id="CRX39105.1"/>
    </source>
</evidence>
<gene>
    <name evidence="25" type="primary">cdsA</name>
    <name evidence="25" type="ORF">ELAC_1779</name>
</gene>
<dbReference type="PANTHER" id="PTHR46382">
    <property type="entry name" value="PHOSPHATIDATE CYTIDYLYLTRANSFERASE"/>
    <property type="match status" value="1"/>
</dbReference>
<evidence type="ECO:0000256" key="23">
    <source>
        <dbReference type="ARBA" id="ARBA00033406"/>
    </source>
</evidence>
<feature type="transmembrane region" description="Helical" evidence="24">
    <location>
        <begin position="184"/>
        <end position="202"/>
    </location>
</feature>
<evidence type="ECO:0000256" key="5">
    <source>
        <dbReference type="ARBA" id="ARBA00010185"/>
    </source>
</evidence>
<evidence type="ECO:0000256" key="22">
    <source>
        <dbReference type="ARBA" id="ARBA00032743"/>
    </source>
</evidence>
<evidence type="ECO:0000256" key="16">
    <source>
        <dbReference type="ARBA" id="ARBA00023209"/>
    </source>
</evidence>
<feature type="transmembrane region" description="Helical" evidence="24">
    <location>
        <begin position="250"/>
        <end position="272"/>
    </location>
</feature>
<keyword evidence="26" id="KW-1185">Reference proteome</keyword>
<organism evidence="25 26">
    <name type="scientific">Estrella lausannensis</name>
    <dbReference type="NCBI Taxonomy" id="483423"/>
    <lineage>
        <taxon>Bacteria</taxon>
        <taxon>Pseudomonadati</taxon>
        <taxon>Chlamydiota</taxon>
        <taxon>Chlamydiia</taxon>
        <taxon>Parachlamydiales</taxon>
        <taxon>Candidatus Criblamydiaceae</taxon>
        <taxon>Estrella</taxon>
    </lineage>
</organism>
<dbReference type="EMBL" id="CWGJ01000025">
    <property type="protein sequence ID" value="CRX39105.1"/>
    <property type="molecule type" value="Genomic_DNA"/>
</dbReference>
<comment type="catalytic activity">
    <reaction evidence="1">
        <text>a 1,2-diacyl-sn-glycero-3-phosphate + CTP + H(+) = a CDP-1,2-diacyl-sn-glycerol + diphosphate</text>
        <dbReference type="Rhea" id="RHEA:16229"/>
        <dbReference type="ChEBI" id="CHEBI:15378"/>
        <dbReference type="ChEBI" id="CHEBI:33019"/>
        <dbReference type="ChEBI" id="CHEBI:37563"/>
        <dbReference type="ChEBI" id="CHEBI:58332"/>
        <dbReference type="ChEBI" id="CHEBI:58608"/>
        <dbReference type="EC" id="2.7.7.41"/>
    </reaction>
</comment>
<evidence type="ECO:0000256" key="18">
    <source>
        <dbReference type="ARBA" id="ARBA00029893"/>
    </source>
</evidence>